<dbReference type="Gene3D" id="3.40.800.10">
    <property type="entry name" value="Ureohydrolase domain"/>
    <property type="match status" value="1"/>
</dbReference>
<dbReference type="GeneID" id="8384885"/>
<keyword evidence="3 5" id="KW-0378">Hydrolase</keyword>
<feature type="binding site" evidence="4">
    <location>
        <position position="202"/>
    </location>
    <ligand>
        <name>Mn(2+)</name>
        <dbReference type="ChEBI" id="CHEBI:29035"/>
        <label>1</label>
    </ligand>
</feature>
<evidence type="ECO:0000256" key="5">
    <source>
        <dbReference type="RuleBase" id="RU003684"/>
    </source>
</evidence>
<keyword evidence="2 4" id="KW-0479">Metal-binding</keyword>
<feature type="binding site" evidence="4">
    <location>
        <position position="128"/>
    </location>
    <ligand>
        <name>Mn(2+)</name>
        <dbReference type="ChEBI" id="CHEBI:29035"/>
        <label>1</label>
    </ligand>
</feature>
<accession>C7NPI7</accession>
<feature type="binding site" evidence="4">
    <location>
        <position position="200"/>
    </location>
    <ligand>
        <name>Mn(2+)</name>
        <dbReference type="ChEBI" id="CHEBI:29035"/>
        <label>1</label>
    </ligand>
</feature>
<dbReference type="GO" id="GO:0046872">
    <property type="term" value="F:metal ion binding"/>
    <property type="evidence" value="ECO:0007669"/>
    <property type="project" value="UniProtKB-KW"/>
</dbReference>
<dbReference type="InterPro" id="IPR020855">
    <property type="entry name" value="Ureohydrolase_Mn_BS"/>
</dbReference>
<dbReference type="GO" id="GO:0033389">
    <property type="term" value="P:putrescine biosynthetic process from arginine, via agmatine"/>
    <property type="evidence" value="ECO:0007669"/>
    <property type="project" value="TreeGrafter"/>
</dbReference>
<dbReference type="PROSITE" id="PS01053">
    <property type="entry name" value="ARGINASE_1"/>
    <property type="match status" value="1"/>
</dbReference>
<dbReference type="OrthoDB" id="7186at2157"/>
<gene>
    <name evidence="6" type="ordered locus">Huta_2580</name>
</gene>
<name>C7NPI7_HALUD</name>
<dbReference type="KEGG" id="hut:Huta_2580"/>
<dbReference type="GO" id="GO:0008783">
    <property type="term" value="F:agmatinase activity"/>
    <property type="evidence" value="ECO:0007669"/>
    <property type="project" value="TreeGrafter"/>
</dbReference>
<dbReference type="Proteomes" id="UP000002071">
    <property type="component" value="Chromosome"/>
</dbReference>
<dbReference type="RefSeq" id="WP_015790305.1">
    <property type="nucleotide sequence ID" value="NC_013158.1"/>
</dbReference>
<sequence length="274" mass="29160">MAFPGASVDRKRADYAVVGAPLDVSTTFRPGTRFGPARVRELAATFEDYDHHTDSHFTDCAVSDHGDVGAAGAIDDAAEYLTFLEGELDDLRADGIVPLLIGGEHTVSVAGVRSVEPDVFVCLDAHLDLREGYAGNPLSHSTVTRHALEVADRAVILGARAGSEAEWERADEADVTVVPPGEVSAWTPDFADESIYLSVDVDAADPGFAPGTGTMEPFGLTPREIHDVVRSVAPHAEAFDVVEVNDRDDGQTATLAAKLLRSFVYEHATASDSE</sequence>
<dbReference type="eggNOG" id="arCOG01700">
    <property type="taxonomic scope" value="Archaea"/>
</dbReference>
<evidence type="ECO:0000256" key="4">
    <source>
        <dbReference type="PIRSR" id="PIRSR036979-1"/>
    </source>
</evidence>
<evidence type="ECO:0000313" key="6">
    <source>
        <dbReference type="EMBL" id="ACV12742.1"/>
    </source>
</evidence>
<feature type="binding site" evidence="4">
    <location>
        <position position="124"/>
    </location>
    <ligand>
        <name>Mn(2+)</name>
        <dbReference type="ChEBI" id="CHEBI:29035"/>
        <label>2</label>
    </ligand>
</feature>
<dbReference type="AlphaFoldDB" id="C7NPI7"/>
<reference evidence="6 7" key="1">
    <citation type="journal article" date="2009" name="Stand. Genomic Sci.">
        <title>Complete genome sequence of Halorhabdus utahensis type strain (AX-2).</title>
        <authorList>
            <person name="Anderson I."/>
            <person name="Tindall B.J."/>
            <person name="Pomrenke H."/>
            <person name="Goker M."/>
            <person name="Lapidus A."/>
            <person name="Nolan M."/>
            <person name="Copeland A."/>
            <person name="Glavina Del Rio T."/>
            <person name="Chen F."/>
            <person name="Tice H."/>
            <person name="Cheng J.F."/>
            <person name="Lucas S."/>
            <person name="Chertkov O."/>
            <person name="Bruce D."/>
            <person name="Brettin T."/>
            <person name="Detter J.C."/>
            <person name="Han C."/>
            <person name="Goodwin L."/>
            <person name="Land M."/>
            <person name="Hauser L."/>
            <person name="Chang Y.J."/>
            <person name="Jeffries C.D."/>
            <person name="Pitluck S."/>
            <person name="Pati A."/>
            <person name="Mavromatis K."/>
            <person name="Ivanova N."/>
            <person name="Ovchinnikova G."/>
            <person name="Chen A."/>
            <person name="Palaniappan K."/>
            <person name="Chain P."/>
            <person name="Rohde M."/>
            <person name="Bristow J."/>
            <person name="Eisen J.A."/>
            <person name="Markowitz V."/>
            <person name="Hugenholtz P."/>
            <person name="Kyrpides N.C."/>
            <person name="Klenk H.P."/>
        </authorList>
    </citation>
    <scope>NUCLEOTIDE SEQUENCE [LARGE SCALE GENOMIC DNA]</scope>
    <source>
        <strain evidence="7">DSM 12940 / JCM 11049 / AX-2</strain>
    </source>
</reference>
<dbReference type="PANTHER" id="PTHR11358">
    <property type="entry name" value="ARGINASE/AGMATINASE"/>
    <property type="match status" value="1"/>
</dbReference>
<dbReference type="HOGENOM" id="CLU_039478_0_2_2"/>
<dbReference type="InterPro" id="IPR006035">
    <property type="entry name" value="Ureohydrolase"/>
</dbReference>
<evidence type="ECO:0000256" key="3">
    <source>
        <dbReference type="ARBA" id="ARBA00022801"/>
    </source>
</evidence>
<comment type="similarity">
    <text evidence="1">Belongs to the arginase family. Agmatinase subfamily.</text>
</comment>
<dbReference type="STRING" id="519442.Huta_2580"/>
<protein>
    <submittedName>
        <fullName evidence="6">Arginase/agmatinase/formiminoglutamase</fullName>
    </submittedName>
</protein>
<organism evidence="6 7">
    <name type="scientific">Halorhabdus utahensis (strain DSM 12940 / JCM 11049 / AX-2)</name>
    <dbReference type="NCBI Taxonomy" id="519442"/>
    <lineage>
        <taxon>Archaea</taxon>
        <taxon>Methanobacteriati</taxon>
        <taxon>Methanobacteriota</taxon>
        <taxon>Stenosarchaea group</taxon>
        <taxon>Halobacteria</taxon>
        <taxon>Halobacteriales</taxon>
        <taxon>Haloarculaceae</taxon>
        <taxon>Halorhabdus</taxon>
    </lineage>
</organism>
<dbReference type="PANTHER" id="PTHR11358:SF26">
    <property type="entry name" value="GUANIDINO ACID HYDROLASE, MITOCHONDRIAL"/>
    <property type="match status" value="1"/>
</dbReference>
<evidence type="ECO:0000256" key="2">
    <source>
        <dbReference type="ARBA" id="ARBA00022723"/>
    </source>
</evidence>
<dbReference type="PIRSF" id="PIRSF036979">
    <property type="entry name" value="Arginase"/>
    <property type="match status" value="1"/>
</dbReference>
<feature type="binding site" evidence="4">
    <location>
        <position position="126"/>
    </location>
    <ligand>
        <name>Mn(2+)</name>
        <dbReference type="ChEBI" id="CHEBI:29035"/>
        <label>2</label>
    </ligand>
</feature>
<feature type="binding site" evidence="4">
    <location>
        <position position="105"/>
    </location>
    <ligand>
        <name>Mn(2+)</name>
        <dbReference type="ChEBI" id="CHEBI:29035"/>
        <label>1</label>
    </ligand>
</feature>
<keyword evidence="7" id="KW-1185">Reference proteome</keyword>
<dbReference type="InterPro" id="IPR023696">
    <property type="entry name" value="Ureohydrolase_dom_sf"/>
</dbReference>
<comment type="cofactor">
    <cofactor evidence="4">
        <name>Mn(2+)</name>
        <dbReference type="ChEBI" id="CHEBI:29035"/>
    </cofactor>
    <text evidence="4">Binds 2 manganese ions per subunit.</text>
</comment>
<keyword evidence="4" id="KW-0464">Manganese</keyword>
<dbReference type="SUPFAM" id="SSF52768">
    <property type="entry name" value="Arginase/deacetylase"/>
    <property type="match status" value="1"/>
</dbReference>
<evidence type="ECO:0000313" key="7">
    <source>
        <dbReference type="Proteomes" id="UP000002071"/>
    </source>
</evidence>
<dbReference type="EMBL" id="CP001687">
    <property type="protein sequence ID" value="ACV12742.1"/>
    <property type="molecule type" value="Genomic_DNA"/>
</dbReference>
<proteinExistence type="inferred from homology"/>
<dbReference type="Pfam" id="PF00491">
    <property type="entry name" value="Arginase"/>
    <property type="match status" value="1"/>
</dbReference>
<evidence type="ECO:0000256" key="1">
    <source>
        <dbReference type="ARBA" id="ARBA00009227"/>
    </source>
</evidence>
<dbReference type="PROSITE" id="PS51409">
    <property type="entry name" value="ARGINASE_2"/>
    <property type="match status" value="1"/>
</dbReference>